<name>A0ABY5PEM4_9ACTN</name>
<dbReference type="SUPFAM" id="SSF46689">
    <property type="entry name" value="Homeodomain-like"/>
    <property type="match status" value="1"/>
</dbReference>
<keyword evidence="2 4" id="KW-0238">DNA-binding</keyword>
<evidence type="ECO:0000256" key="4">
    <source>
        <dbReference type="PROSITE-ProRule" id="PRU00335"/>
    </source>
</evidence>
<protein>
    <submittedName>
        <fullName evidence="6">TetR/AcrR family transcriptional regulator</fullName>
    </submittedName>
</protein>
<dbReference type="Proteomes" id="UP001058860">
    <property type="component" value="Chromosome"/>
</dbReference>
<dbReference type="InterPro" id="IPR050109">
    <property type="entry name" value="HTH-type_TetR-like_transc_reg"/>
</dbReference>
<comment type="caution">
    <text evidence="4">Lacks conserved residue(s) required for the propagation of feature annotation.</text>
</comment>
<evidence type="ECO:0000259" key="5">
    <source>
        <dbReference type="PROSITE" id="PS50977"/>
    </source>
</evidence>
<dbReference type="PANTHER" id="PTHR30055">
    <property type="entry name" value="HTH-TYPE TRANSCRIPTIONAL REGULATOR RUTR"/>
    <property type="match status" value="1"/>
</dbReference>
<keyword evidence="7" id="KW-1185">Reference proteome</keyword>
<dbReference type="InterPro" id="IPR001647">
    <property type="entry name" value="HTH_TetR"/>
</dbReference>
<feature type="domain" description="HTH tetR-type" evidence="5">
    <location>
        <begin position="4"/>
        <end position="66"/>
    </location>
</feature>
<dbReference type="InterPro" id="IPR009057">
    <property type="entry name" value="Homeodomain-like_sf"/>
</dbReference>
<dbReference type="Gene3D" id="1.10.357.10">
    <property type="entry name" value="Tetracycline Repressor, domain 2"/>
    <property type="match status" value="1"/>
</dbReference>
<evidence type="ECO:0000256" key="1">
    <source>
        <dbReference type="ARBA" id="ARBA00023015"/>
    </source>
</evidence>
<keyword evidence="3" id="KW-0804">Transcription</keyword>
<organism evidence="6 7">
    <name type="scientific">Svornostia abyssi</name>
    <dbReference type="NCBI Taxonomy" id="2898438"/>
    <lineage>
        <taxon>Bacteria</taxon>
        <taxon>Bacillati</taxon>
        <taxon>Actinomycetota</taxon>
        <taxon>Thermoleophilia</taxon>
        <taxon>Solirubrobacterales</taxon>
        <taxon>Baekduiaceae</taxon>
        <taxon>Svornostia</taxon>
    </lineage>
</organism>
<dbReference type="RefSeq" id="WP_353863542.1">
    <property type="nucleotide sequence ID" value="NZ_CP088295.1"/>
</dbReference>
<gene>
    <name evidence="6" type="ORF">LRS13_20475</name>
</gene>
<proteinExistence type="predicted"/>
<dbReference type="EMBL" id="CP088295">
    <property type="protein sequence ID" value="UUY03027.1"/>
    <property type="molecule type" value="Genomic_DNA"/>
</dbReference>
<keyword evidence="1" id="KW-0805">Transcription regulation</keyword>
<evidence type="ECO:0000256" key="2">
    <source>
        <dbReference type="ARBA" id="ARBA00023125"/>
    </source>
</evidence>
<dbReference type="PROSITE" id="PS50977">
    <property type="entry name" value="HTH_TETR_2"/>
    <property type="match status" value="1"/>
</dbReference>
<sequence length="205" mass="22849">MTARTTPDRLMDATLRLVADQGFQATSVGQIEREAGMAPRSGALYQHFASKDDVLHAAVERELAAVDELGSILDMLPLGDLRSEFALMARWNLDSLEWRGGLAALVRRESARLPPDLLDKLYERLVARPYEQVVAWLRSRFEAAGVTPPDLHPIALILIESMSSYRFMRSAFGRTLDDIDDERFIAAWVDTALAVAAHHGLYAEV</sequence>
<reference evidence="7" key="1">
    <citation type="submission" date="2021-11" db="EMBL/GenBank/DDBJ databases">
        <title>Cultivation dependent microbiological survey of springs from the worlds oldest radium mine currently devoted to the extraction of radon-saturated water.</title>
        <authorList>
            <person name="Kapinusova G."/>
            <person name="Smrhova T."/>
            <person name="Strejcek M."/>
            <person name="Suman J."/>
            <person name="Jani K."/>
            <person name="Pajer P."/>
            <person name="Uhlik O."/>
        </authorList>
    </citation>
    <scope>NUCLEOTIDE SEQUENCE [LARGE SCALE GENOMIC DNA]</scope>
    <source>
        <strain evidence="7">J379</strain>
    </source>
</reference>
<evidence type="ECO:0000256" key="3">
    <source>
        <dbReference type="ARBA" id="ARBA00023163"/>
    </source>
</evidence>
<evidence type="ECO:0000313" key="6">
    <source>
        <dbReference type="EMBL" id="UUY03027.1"/>
    </source>
</evidence>
<dbReference type="Pfam" id="PF00440">
    <property type="entry name" value="TetR_N"/>
    <property type="match status" value="1"/>
</dbReference>
<accession>A0ABY5PEM4</accession>
<evidence type="ECO:0000313" key="7">
    <source>
        <dbReference type="Proteomes" id="UP001058860"/>
    </source>
</evidence>
<dbReference type="PANTHER" id="PTHR30055:SF234">
    <property type="entry name" value="HTH-TYPE TRANSCRIPTIONAL REGULATOR BETI"/>
    <property type="match status" value="1"/>
</dbReference>